<evidence type="ECO:0000313" key="4">
    <source>
        <dbReference type="EMBL" id="PNY00123.1"/>
    </source>
</evidence>
<dbReference type="GO" id="GO:0003676">
    <property type="term" value="F:nucleic acid binding"/>
    <property type="evidence" value="ECO:0007669"/>
    <property type="project" value="InterPro"/>
</dbReference>
<evidence type="ECO:0000256" key="2">
    <source>
        <dbReference type="SAM" id="MobiDB-lite"/>
    </source>
</evidence>
<feature type="domain" description="CCHC-type" evidence="3">
    <location>
        <begin position="125"/>
        <end position="140"/>
    </location>
</feature>
<organism evidence="4 5">
    <name type="scientific">Trifolium pratense</name>
    <name type="common">Red clover</name>
    <dbReference type="NCBI Taxonomy" id="57577"/>
    <lineage>
        <taxon>Eukaryota</taxon>
        <taxon>Viridiplantae</taxon>
        <taxon>Streptophyta</taxon>
        <taxon>Embryophyta</taxon>
        <taxon>Tracheophyta</taxon>
        <taxon>Spermatophyta</taxon>
        <taxon>Magnoliopsida</taxon>
        <taxon>eudicotyledons</taxon>
        <taxon>Gunneridae</taxon>
        <taxon>Pentapetalae</taxon>
        <taxon>rosids</taxon>
        <taxon>fabids</taxon>
        <taxon>Fabales</taxon>
        <taxon>Fabaceae</taxon>
        <taxon>Papilionoideae</taxon>
        <taxon>50 kb inversion clade</taxon>
        <taxon>NPAAA clade</taxon>
        <taxon>Hologalegina</taxon>
        <taxon>IRL clade</taxon>
        <taxon>Trifolieae</taxon>
        <taxon>Trifolium</taxon>
    </lineage>
</organism>
<dbReference type="Proteomes" id="UP000236291">
    <property type="component" value="Unassembled WGS sequence"/>
</dbReference>
<evidence type="ECO:0000313" key="5">
    <source>
        <dbReference type="Proteomes" id="UP000236291"/>
    </source>
</evidence>
<keyword evidence="1" id="KW-0479">Metal-binding</keyword>
<feature type="compositionally biased region" description="Basic and acidic residues" evidence="2">
    <location>
        <begin position="215"/>
        <end position="229"/>
    </location>
</feature>
<protein>
    <recommendedName>
        <fullName evidence="3">CCHC-type domain-containing protein</fullName>
    </recommendedName>
</protein>
<keyword evidence="1" id="KW-0862">Zinc</keyword>
<sequence length="300" mass="34649">MNNVEDQDRILHENPWIFRNSWLIVKPWDRETDPETLDFDHVPVWIQLWGLPPHCKTKAMGHHLGSLMGEVEASEIYEYPRKQIIIKIKVAINVHKPILSGIHVGNLTDGTCWIDYRYEKLPQICFKCGLIGHEANLCRKQALNTDTLAPLGPWIRSTQYGRRKMEEKDKKFYSNPSHSPNFGKYSPPIPASLIAQLVAIKLQNQVNQNNNQNQQKEEQYKQQSGHRDISQNTNQQLVLDRKAYQYGEINHISEKAGKTTIYDNHQVKRLKLAYDSQQDSRTTMDIQTLAGLKAKAGQKQ</sequence>
<dbReference type="EMBL" id="ASHM01018541">
    <property type="protein sequence ID" value="PNY00123.1"/>
    <property type="molecule type" value="Genomic_DNA"/>
</dbReference>
<dbReference type="PANTHER" id="PTHR31286:SF167">
    <property type="entry name" value="OS09G0268800 PROTEIN"/>
    <property type="match status" value="1"/>
</dbReference>
<feature type="region of interest" description="Disordered" evidence="2">
    <location>
        <begin position="166"/>
        <end position="185"/>
    </location>
</feature>
<feature type="region of interest" description="Disordered" evidence="2">
    <location>
        <begin position="209"/>
        <end position="230"/>
    </location>
</feature>
<dbReference type="GO" id="GO:0008270">
    <property type="term" value="F:zinc ion binding"/>
    <property type="evidence" value="ECO:0007669"/>
    <property type="project" value="UniProtKB-KW"/>
</dbReference>
<comment type="caution">
    <text evidence="4">The sequence shown here is derived from an EMBL/GenBank/DDBJ whole genome shotgun (WGS) entry which is preliminary data.</text>
</comment>
<keyword evidence="1" id="KW-0863">Zinc-finger</keyword>
<dbReference type="PANTHER" id="PTHR31286">
    <property type="entry name" value="GLYCINE-RICH CELL WALL STRUCTURAL PROTEIN 1.8-LIKE"/>
    <property type="match status" value="1"/>
</dbReference>
<dbReference type="Pfam" id="PF14392">
    <property type="entry name" value="zf-CCHC_4"/>
    <property type="match status" value="1"/>
</dbReference>
<reference evidence="4 5" key="2">
    <citation type="journal article" date="2017" name="Front. Plant Sci.">
        <title>Gene Classification and Mining of Molecular Markers Useful in Red Clover (Trifolium pratense) Breeding.</title>
        <authorList>
            <person name="Istvanek J."/>
            <person name="Dluhosova J."/>
            <person name="Dluhos P."/>
            <person name="Patkova L."/>
            <person name="Nedelnik J."/>
            <person name="Repkova J."/>
        </authorList>
    </citation>
    <scope>NUCLEOTIDE SEQUENCE [LARGE SCALE GENOMIC DNA]</scope>
    <source>
        <strain evidence="5">cv. Tatra</strain>
        <tissue evidence="4">Young leaves</tissue>
    </source>
</reference>
<gene>
    <name evidence="4" type="ORF">L195_g023399</name>
</gene>
<dbReference type="InterPro" id="IPR025836">
    <property type="entry name" value="Zn_knuckle_CX2CX4HX4C"/>
</dbReference>
<dbReference type="STRING" id="57577.A0A2K3NAR6"/>
<dbReference type="InterPro" id="IPR040256">
    <property type="entry name" value="At4g02000-like"/>
</dbReference>
<dbReference type="AlphaFoldDB" id="A0A2K3NAR6"/>
<evidence type="ECO:0000256" key="1">
    <source>
        <dbReference type="PROSITE-ProRule" id="PRU00047"/>
    </source>
</evidence>
<reference evidence="4 5" key="1">
    <citation type="journal article" date="2014" name="Am. J. Bot.">
        <title>Genome assembly and annotation for red clover (Trifolium pratense; Fabaceae).</title>
        <authorList>
            <person name="Istvanek J."/>
            <person name="Jaros M."/>
            <person name="Krenek A."/>
            <person name="Repkova J."/>
        </authorList>
    </citation>
    <scope>NUCLEOTIDE SEQUENCE [LARGE SCALE GENOMIC DNA]</scope>
    <source>
        <strain evidence="5">cv. Tatra</strain>
        <tissue evidence="4">Young leaves</tissue>
    </source>
</reference>
<dbReference type="InterPro" id="IPR001878">
    <property type="entry name" value="Znf_CCHC"/>
</dbReference>
<evidence type="ECO:0000259" key="3">
    <source>
        <dbReference type="PROSITE" id="PS50158"/>
    </source>
</evidence>
<name>A0A2K3NAR6_TRIPR</name>
<accession>A0A2K3NAR6</accession>
<proteinExistence type="predicted"/>
<dbReference type="PROSITE" id="PS50158">
    <property type="entry name" value="ZF_CCHC"/>
    <property type="match status" value="1"/>
</dbReference>